<dbReference type="FunFam" id="3.50.80.10:FF:000001">
    <property type="entry name" value="D-aminoacyl-tRNA deacylase"/>
    <property type="match status" value="1"/>
</dbReference>
<dbReference type="GO" id="GO:0043908">
    <property type="term" value="F:Ser(Gly)-tRNA(Ala) hydrolase activity"/>
    <property type="evidence" value="ECO:0007669"/>
    <property type="project" value="UniProtKB-UniRule"/>
</dbReference>
<sequence>MKVVLQRVAKAAVTVDGTVTGAIERGFLLFIGVSHTDTKEIVDKMADKICKLRIFEDENGKTNLSLSDVSGEILAVSQFTLYADCKKGNRPSFTGAGEPEHANHLYEYMTERLKSHSIRVEKGIFGADMKVELLNDGPFTLVLDSDEICGLQG</sequence>
<dbReference type="EC" id="3.1.1.96" evidence="2"/>
<comment type="catalytic activity">
    <reaction evidence="2">
        <text>glycyl-tRNA(Ala) + H2O = tRNA(Ala) + glycine + H(+)</text>
        <dbReference type="Rhea" id="RHEA:53744"/>
        <dbReference type="Rhea" id="RHEA-COMP:9657"/>
        <dbReference type="Rhea" id="RHEA-COMP:13640"/>
        <dbReference type="ChEBI" id="CHEBI:15377"/>
        <dbReference type="ChEBI" id="CHEBI:15378"/>
        <dbReference type="ChEBI" id="CHEBI:57305"/>
        <dbReference type="ChEBI" id="CHEBI:78442"/>
        <dbReference type="ChEBI" id="CHEBI:78522"/>
    </reaction>
</comment>
<comment type="subcellular location">
    <subcellularLocation>
        <location evidence="2">Cytoplasm</location>
    </subcellularLocation>
</comment>
<dbReference type="RefSeq" id="WP_120195115.1">
    <property type="nucleotide sequence ID" value="NZ_MCIA01000001.1"/>
</dbReference>
<dbReference type="HAMAP" id="MF_00518">
    <property type="entry name" value="Deacylase_Dtd"/>
    <property type="match status" value="1"/>
</dbReference>
<dbReference type="Pfam" id="PF02580">
    <property type="entry name" value="Tyr_Deacylase"/>
    <property type="match status" value="1"/>
</dbReference>
<dbReference type="OrthoDB" id="9801395at2"/>
<name>A0A419TCJ0_9FIRM</name>
<protein>
    <recommendedName>
        <fullName evidence="2">D-aminoacyl-tRNA deacylase</fullName>
        <shortName evidence="2">DTD</shortName>
        <ecNumber evidence="2">3.1.1.96</ecNumber>
    </recommendedName>
    <alternativeName>
        <fullName evidence="2">Gly-tRNA(Ala) deacylase</fullName>
        <ecNumber evidence="2">3.1.1.-</ecNumber>
    </alternativeName>
</protein>
<keyword evidence="2" id="KW-0694">RNA-binding</keyword>
<dbReference type="Gene3D" id="3.50.80.10">
    <property type="entry name" value="D-tyrosyl-tRNA(Tyr) deacylase"/>
    <property type="match status" value="1"/>
</dbReference>
<dbReference type="GO" id="GO:0051500">
    <property type="term" value="F:D-tyrosyl-tRNA(Tyr) deacylase activity"/>
    <property type="evidence" value="ECO:0007669"/>
    <property type="project" value="TreeGrafter"/>
</dbReference>
<dbReference type="EC" id="3.1.1.-" evidence="2"/>
<dbReference type="AlphaFoldDB" id="A0A419TCJ0"/>
<dbReference type="GO" id="GO:0019478">
    <property type="term" value="P:D-amino acid catabolic process"/>
    <property type="evidence" value="ECO:0007669"/>
    <property type="project" value="UniProtKB-UniRule"/>
</dbReference>
<dbReference type="InterPro" id="IPR023509">
    <property type="entry name" value="DTD-like_sf"/>
</dbReference>
<dbReference type="Proteomes" id="UP000284277">
    <property type="component" value="Unassembled WGS sequence"/>
</dbReference>
<accession>A0A419TCJ0</accession>
<proteinExistence type="inferred from homology"/>
<organism evidence="3 4">
    <name type="scientific">Lacrimispora algidixylanolytica</name>
    <dbReference type="NCBI Taxonomy" id="94868"/>
    <lineage>
        <taxon>Bacteria</taxon>
        <taxon>Bacillati</taxon>
        <taxon>Bacillota</taxon>
        <taxon>Clostridia</taxon>
        <taxon>Lachnospirales</taxon>
        <taxon>Lachnospiraceae</taxon>
        <taxon>Lacrimispora</taxon>
    </lineage>
</organism>
<dbReference type="NCBIfam" id="TIGR00256">
    <property type="entry name" value="D-aminoacyl-tRNA deacylase"/>
    <property type="match status" value="1"/>
</dbReference>
<dbReference type="GO" id="GO:0005737">
    <property type="term" value="C:cytoplasm"/>
    <property type="evidence" value="ECO:0007669"/>
    <property type="project" value="UniProtKB-SubCell"/>
</dbReference>
<dbReference type="InterPro" id="IPR003732">
    <property type="entry name" value="Daa-tRNA_deacyls_DTD"/>
</dbReference>
<dbReference type="PANTHER" id="PTHR10472:SF5">
    <property type="entry name" value="D-AMINOACYL-TRNA DEACYLASE 1"/>
    <property type="match status" value="1"/>
</dbReference>
<comment type="catalytic activity">
    <reaction evidence="2">
        <text>a D-aminoacyl-tRNA + H2O = a tRNA + a D-alpha-amino acid + H(+)</text>
        <dbReference type="Rhea" id="RHEA:13953"/>
        <dbReference type="Rhea" id="RHEA-COMP:10123"/>
        <dbReference type="Rhea" id="RHEA-COMP:10124"/>
        <dbReference type="ChEBI" id="CHEBI:15377"/>
        <dbReference type="ChEBI" id="CHEBI:15378"/>
        <dbReference type="ChEBI" id="CHEBI:59871"/>
        <dbReference type="ChEBI" id="CHEBI:78442"/>
        <dbReference type="ChEBI" id="CHEBI:79333"/>
        <dbReference type="EC" id="3.1.1.96"/>
    </reaction>
</comment>
<keyword evidence="2" id="KW-0963">Cytoplasm</keyword>
<feature type="short sequence motif" description="Gly-cisPro motif, important for rejection of L-amino acids" evidence="2">
    <location>
        <begin position="137"/>
        <end position="138"/>
    </location>
</feature>
<keyword evidence="4" id="KW-1185">Reference proteome</keyword>
<dbReference type="GO" id="GO:0106026">
    <property type="term" value="F:Gly-tRNA(Ala) deacylase activity"/>
    <property type="evidence" value="ECO:0007669"/>
    <property type="project" value="UniProtKB-UniRule"/>
</dbReference>
<dbReference type="PANTHER" id="PTHR10472">
    <property type="entry name" value="D-TYROSYL-TRNA TYR DEACYLASE"/>
    <property type="match status" value="1"/>
</dbReference>
<gene>
    <name evidence="2" type="primary">dtd</name>
    <name evidence="3" type="ORF">BET01_02205</name>
</gene>
<keyword evidence="2" id="KW-0820">tRNA-binding</keyword>
<dbReference type="SUPFAM" id="SSF69500">
    <property type="entry name" value="DTD-like"/>
    <property type="match status" value="1"/>
</dbReference>
<keyword evidence="2" id="KW-0378">Hydrolase</keyword>
<evidence type="ECO:0000256" key="1">
    <source>
        <dbReference type="ARBA" id="ARBA00009673"/>
    </source>
</evidence>
<dbReference type="CDD" id="cd00563">
    <property type="entry name" value="Dtyr_deacylase"/>
    <property type="match status" value="1"/>
</dbReference>
<dbReference type="EMBL" id="MCIA01000001">
    <property type="protein sequence ID" value="RKD35175.1"/>
    <property type="molecule type" value="Genomic_DNA"/>
</dbReference>
<reference evidence="3 4" key="1">
    <citation type="submission" date="2016-08" db="EMBL/GenBank/DDBJ databases">
        <title>A new outlook on sporulation: Clostridium algidixylanolyticum.</title>
        <authorList>
            <person name="Poppleton D.I."/>
            <person name="Gribaldo S."/>
        </authorList>
    </citation>
    <scope>NUCLEOTIDE SEQUENCE [LARGE SCALE GENOMIC DNA]</scope>
    <source>
        <strain evidence="3 4">SPL73</strain>
    </source>
</reference>
<comment type="caution">
    <text evidence="3">The sequence shown here is derived from an EMBL/GenBank/DDBJ whole genome shotgun (WGS) entry which is preliminary data.</text>
</comment>
<comment type="similarity">
    <text evidence="1 2">Belongs to the DTD family.</text>
</comment>
<comment type="domain">
    <text evidence="2">A Gly-cisPro motif from one monomer fits into the active site of the other monomer to allow specific chiral rejection of L-amino acids.</text>
</comment>
<comment type="function">
    <text evidence="2">An aminoacyl-tRNA editing enzyme that deacylates mischarged D-aminoacyl-tRNAs. Also deacylates mischarged glycyl-tRNA(Ala), protecting cells against glycine mischarging by AlaRS. Acts via tRNA-based rather than protein-based catalysis; rejects L-amino acids rather than detecting D-amino acids in the active site. By recycling D-aminoacyl-tRNA to D-amino acids and free tRNA molecules, this enzyme counteracts the toxicity associated with the formation of D-aminoacyl-tRNA entities in vivo and helps enforce protein L-homochirality.</text>
</comment>
<evidence type="ECO:0000313" key="4">
    <source>
        <dbReference type="Proteomes" id="UP000284277"/>
    </source>
</evidence>
<evidence type="ECO:0000256" key="2">
    <source>
        <dbReference type="HAMAP-Rule" id="MF_00518"/>
    </source>
</evidence>
<comment type="subunit">
    <text evidence="2">Homodimer.</text>
</comment>
<dbReference type="GO" id="GO:0000049">
    <property type="term" value="F:tRNA binding"/>
    <property type="evidence" value="ECO:0007669"/>
    <property type="project" value="UniProtKB-UniRule"/>
</dbReference>
<evidence type="ECO:0000313" key="3">
    <source>
        <dbReference type="EMBL" id="RKD35175.1"/>
    </source>
</evidence>